<dbReference type="AlphaFoldDB" id="A0A1M5GQE2"/>
<proteinExistence type="predicted"/>
<accession>A0A1M5GQE2</accession>
<sequence length="72" mass="7876">MDLKPGDVVILKSGGHPMTVGEVNGDTILCVWMGGEGDLFRETLPVAVLELAEIEVSDEEEEEEGEEEEDEE</sequence>
<protein>
    <submittedName>
        <fullName evidence="1">Uncharacterized small protein</fullName>
    </submittedName>
</protein>
<evidence type="ECO:0000313" key="2">
    <source>
        <dbReference type="Proteomes" id="UP000190675"/>
    </source>
</evidence>
<dbReference type="Pfam" id="PF09926">
    <property type="entry name" value="DUF2158"/>
    <property type="match status" value="1"/>
</dbReference>
<name>A0A1M5GQE2_9BRAD</name>
<dbReference type="OrthoDB" id="7173769at2"/>
<reference evidence="1 2" key="1">
    <citation type="submission" date="2016-11" db="EMBL/GenBank/DDBJ databases">
        <authorList>
            <person name="Jaros S."/>
            <person name="Januszkiewicz K."/>
            <person name="Wedrychowicz H."/>
        </authorList>
    </citation>
    <scope>NUCLEOTIDE SEQUENCE [LARGE SCALE GENOMIC DNA]</scope>
    <source>
        <strain evidence="1 2">GAS242</strain>
    </source>
</reference>
<dbReference type="InterPro" id="IPR019226">
    <property type="entry name" value="DUF2158"/>
</dbReference>
<gene>
    <name evidence="1" type="ORF">SAMN05444169_0300</name>
</gene>
<evidence type="ECO:0000313" key="1">
    <source>
        <dbReference type="EMBL" id="SHG05781.1"/>
    </source>
</evidence>
<organism evidence="1 2">
    <name type="scientific">Bradyrhizobium erythrophlei</name>
    <dbReference type="NCBI Taxonomy" id="1437360"/>
    <lineage>
        <taxon>Bacteria</taxon>
        <taxon>Pseudomonadati</taxon>
        <taxon>Pseudomonadota</taxon>
        <taxon>Alphaproteobacteria</taxon>
        <taxon>Hyphomicrobiales</taxon>
        <taxon>Nitrobacteraceae</taxon>
        <taxon>Bradyrhizobium</taxon>
    </lineage>
</organism>
<dbReference type="EMBL" id="LT670818">
    <property type="protein sequence ID" value="SHG05781.1"/>
    <property type="molecule type" value="Genomic_DNA"/>
</dbReference>
<dbReference type="Proteomes" id="UP000190675">
    <property type="component" value="Chromosome I"/>
</dbReference>
<dbReference type="RefSeq" id="WP_079564227.1">
    <property type="nucleotide sequence ID" value="NZ_LT670818.1"/>
</dbReference>